<dbReference type="Proteomes" id="UP000286680">
    <property type="component" value="Unassembled WGS sequence"/>
</dbReference>
<organism evidence="2 3">
    <name type="scientific">Idiomarina aquatica</name>
    <dbReference type="NCBI Taxonomy" id="1327752"/>
    <lineage>
        <taxon>Bacteria</taxon>
        <taxon>Pseudomonadati</taxon>
        <taxon>Pseudomonadota</taxon>
        <taxon>Gammaproteobacteria</taxon>
        <taxon>Alteromonadales</taxon>
        <taxon>Idiomarinaceae</taxon>
        <taxon>Idiomarina</taxon>
    </lineage>
</organism>
<keyword evidence="1" id="KW-1133">Transmembrane helix</keyword>
<evidence type="ECO:0000256" key="1">
    <source>
        <dbReference type="SAM" id="Phobius"/>
    </source>
</evidence>
<dbReference type="EMBL" id="PIPS01000001">
    <property type="protein sequence ID" value="RUO44984.1"/>
    <property type="molecule type" value="Genomic_DNA"/>
</dbReference>
<evidence type="ECO:0000313" key="3">
    <source>
        <dbReference type="Proteomes" id="UP000286680"/>
    </source>
</evidence>
<reference evidence="3" key="1">
    <citation type="journal article" date="2018" name="Front. Microbiol.">
        <title>Genome-Based Analysis Reveals the Taxonomy and Diversity of the Family Idiomarinaceae.</title>
        <authorList>
            <person name="Liu Y."/>
            <person name="Lai Q."/>
            <person name="Shao Z."/>
        </authorList>
    </citation>
    <scope>NUCLEOTIDE SEQUENCE [LARGE SCALE GENOMIC DNA]</scope>
    <source>
        <strain evidence="3">SN-14</strain>
    </source>
</reference>
<keyword evidence="1" id="KW-0812">Transmembrane</keyword>
<evidence type="ECO:0000313" key="2">
    <source>
        <dbReference type="EMBL" id="RUO44984.1"/>
    </source>
</evidence>
<feature type="transmembrane region" description="Helical" evidence="1">
    <location>
        <begin position="31"/>
        <end position="52"/>
    </location>
</feature>
<keyword evidence="1" id="KW-0472">Membrane</keyword>
<sequence>MNKDGLYTLIALIVIFALGSAIALSESSPEHWYGFISAFATVVLAVTAIAGLNTWRKQAHYQSTLATAKDAIPRAYRCKLLLEAVQPDFASLSQPDEDLIDRLFNNTQLCDAACNELLSSLSVMDEDHLAEAEKLVRNFSSFQENLRGIVDIDLRQARGQLERHSLFADAMLAIKEAQIDEANTHLQFAITRTRIIYEGLKKITLKR</sequence>
<gene>
    <name evidence="2" type="ORF">CWE23_02850</name>
</gene>
<proteinExistence type="predicted"/>
<dbReference type="AlphaFoldDB" id="A0AA94EH80"/>
<accession>A0AA94EH80</accession>
<feature type="transmembrane region" description="Helical" evidence="1">
    <location>
        <begin position="7"/>
        <end position="25"/>
    </location>
</feature>
<dbReference type="RefSeq" id="WP_126819364.1">
    <property type="nucleotide sequence ID" value="NZ_PIPS01000001.1"/>
</dbReference>
<name>A0AA94EH80_9GAMM</name>
<comment type="caution">
    <text evidence="2">The sequence shown here is derived from an EMBL/GenBank/DDBJ whole genome shotgun (WGS) entry which is preliminary data.</text>
</comment>
<protein>
    <submittedName>
        <fullName evidence="2">Uncharacterized protein</fullName>
    </submittedName>
</protein>
<keyword evidence="3" id="KW-1185">Reference proteome</keyword>